<gene>
    <name evidence="13" type="primary">atpF</name>
    <name evidence="16" type="ORF">FRZ44_08120</name>
</gene>
<keyword evidence="15" id="KW-0175">Coiled coil</keyword>
<feature type="transmembrane region" description="Helical" evidence="13">
    <location>
        <begin position="12"/>
        <end position="32"/>
    </location>
</feature>
<dbReference type="Proteomes" id="UP000326202">
    <property type="component" value="Chromosome"/>
</dbReference>
<comment type="subunit">
    <text evidence="13">F-type ATPases have 2 components, F(1) - the catalytic core - and F(0) - the membrane proton channel. F(1) has five subunits: alpha(3), beta(3), gamma(1), delta(1), epsilon(1). F(0) has three main subunits: a(1), b(2) and c(10-14). The alpha and beta chains form an alternating ring which encloses part of the gamma chain. F(1) is attached to F(0) by a central stalk formed by the gamma and epsilon chains, while a peripheral stalk is formed by the delta and b chains.</text>
</comment>
<dbReference type="CDD" id="cd06503">
    <property type="entry name" value="ATP-synt_Fo_b"/>
    <property type="match status" value="1"/>
</dbReference>
<dbReference type="KEGG" id="htq:FRZ44_08120"/>
<dbReference type="GO" id="GO:0005886">
    <property type="term" value="C:plasma membrane"/>
    <property type="evidence" value="ECO:0007669"/>
    <property type="project" value="UniProtKB-SubCell"/>
</dbReference>
<comment type="function">
    <text evidence="11">Component of the F(0) channel, it forms part of the peripheral stalk, linking F(1) to F(0). The b'-subunit is a diverged and duplicated form of b found in plants and photosynthetic bacteria.</text>
</comment>
<evidence type="ECO:0000313" key="16">
    <source>
        <dbReference type="EMBL" id="QEX15528.1"/>
    </source>
</evidence>
<dbReference type="GO" id="GO:0046933">
    <property type="term" value="F:proton-transporting ATP synthase activity, rotational mechanism"/>
    <property type="evidence" value="ECO:0007669"/>
    <property type="project" value="UniProtKB-UniRule"/>
</dbReference>
<dbReference type="OrthoDB" id="9805716at2"/>
<dbReference type="RefSeq" id="WP_151175970.1">
    <property type="nucleotide sequence ID" value="NZ_CP042906.1"/>
</dbReference>
<keyword evidence="9 13" id="KW-0066">ATP synthesis</keyword>
<dbReference type="Pfam" id="PF00430">
    <property type="entry name" value="ATP-synt_B"/>
    <property type="match status" value="1"/>
</dbReference>
<comment type="similarity">
    <text evidence="1 13 14">Belongs to the ATPase B chain family.</text>
</comment>
<keyword evidence="5 13" id="KW-0375">Hydrogen ion transport</keyword>
<keyword evidence="13" id="KW-1003">Cell membrane</keyword>
<feature type="coiled-coil region" evidence="15">
    <location>
        <begin position="36"/>
        <end position="121"/>
    </location>
</feature>
<comment type="function">
    <text evidence="10 13">F(1)F(0) ATP synthase produces ATP from ADP in the presence of a proton or sodium gradient. F-type ATPases consist of two structural domains, F(1) containing the extramembraneous catalytic core and F(0) containing the membrane proton channel, linked together by a central stalk and a peripheral stalk. During catalysis, ATP synthesis in the catalytic domain of F(1) is coupled via a rotary mechanism of the central stalk subunits to proton translocation.</text>
</comment>
<dbReference type="PANTHER" id="PTHR33445:SF1">
    <property type="entry name" value="ATP SYNTHASE SUBUNIT B"/>
    <property type="match status" value="1"/>
</dbReference>
<evidence type="ECO:0000256" key="12">
    <source>
        <dbReference type="ARBA" id="ARBA00037847"/>
    </source>
</evidence>
<evidence type="ECO:0000256" key="7">
    <source>
        <dbReference type="ARBA" id="ARBA00023065"/>
    </source>
</evidence>
<dbReference type="EMBL" id="CP042906">
    <property type="protein sequence ID" value="QEX15528.1"/>
    <property type="molecule type" value="Genomic_DNA"/>
</dbReference>
<evidence type="ECO:0000256" key="2">
    <source>
        <dbReference type="ARBA" id="ARBA00022448"/>
    </source>
</evidence>
<reference evidence="16 17" key="1">
    <citation type="submission" date="2019-08" db="EMBL/GenBank/DDBJ databases">
        <title>Hyperibacter terrae gen. nov., sp. nov. and Hyperibacter viscosus sp. nov., two new members in the family Rhodospirillaceae isolated from the rhizosphere of Hypericum perforatum.</title>
        <authorList>
            <person name="Noviana Z."/>
        </authorList>
    </citation>
    <scope>NUCLEOTIDE SEQUENCE [LARGE SCALE GENOMIC DNA]</scope>
    <source>
        <strain evidence="16 17">R5913</strain>
    </source>
</reference>
<evidence type="ECO:0000256" key="14">
    <source>
        <dbReference type="RuleBase" id="RU003848"/>
    </source>
</evidence>
<keyword evidence="4 13" id="KW-0812">Transmembrane</keyword>
<keyword evidence="3 13" id="KW-0138">CF(0)</keyword>
<keyword evidence="17" id="KW-1185">Reference proteome</keyword>
<protein>
    <recommendedName>
        <fullName evidence="13">ATP synthase subunit b</fullName>
    </recommendedName>
    <alternativeName>
        <fullName evidence="13">ATP synthase F(0) sector subunit b</fullName>
    </alternativeName>
    <alternativeName>
        <fullName evidence="13">ATPase subunit I</fullName>
    </alternativeName>
    <alternativeName>
        <fullName evidence="13">F-type ATPase subunit b</fullName>
        <shortName evidence="13">F-ATPase subunit b</shortName>
    </alternativeName>
</protein>
<dbReference type="InterPro" id="IPR002146">
    <property type="entry name" value="ATP_synth_b/b'su_bac/chlpt"/>
</dbReference>
<dbReference type="PANTHER" id="PTHR33445">
    <property type="entry name" value="ATP SYNTHASE SUBUNIT B', CHLOROPLASTIC"/>
    <property type="match status" value="1"/>
</dbReference>
<proteinExistence type="inferred from homology"/>
<keyword evidence="6 13" id="KW-1133">Transmembrane helix</keyword>
<name>A0A5J6MDN2_9PROT</name>
<evidence type="ECO:0000256" key="9">
    <source>
        <dbReference type="ARBA" id="ARBA00023310"/>
    </source>
</evidence>
<evidence type="ECO:0000256" key="3">
    <source>
        <dbReference type="ARBA" id="ARBA00022547"/>
    </source>
</evidence>
<evidence type="ECO:0000256" key="4">
    <source>
        <dbReference type="ARBA" id="ARBA00022692"/>
    </source>
</evidence>
<dbReference type="GO" id="GO:0046961">
    <property type="term" value="F:proton-transporting ATPase activity, rotational mechanism"/>
    <property type="evidence" value="ECO:0007669"/>
    <property type="project" value="TreeGrafter"/>
</dbReference>
<evidence type="ECO:0000256" key="1">
    <source>
        <dbReference type="ARBA" id="ARBA00005513"/>
    </source>
</evidence>
<comment type="subcellular location">
    <subcellularLocation>
        <location evidence="13">Cell membrane</location>
        <topology evidence="13">Single-pass membrane protein</topology>
    </subcellularLocation>
    <subcellularLocation>
        <location evidence="12">Endomembrane system</location>
        <topology evidence="12">Single-pass membrane protein</topology>
    </subcellularLocation>
</comment>
<evidence type="ECO:0000256" key="8">
    <source>
        <dbReference type="ARBA" id="ARBA00023136"/>
    </source>
</evidence>
<keyword evidence="7 13" id="KW-0406">Ion transport</keyword>
<dbReference type="AlphaFoldDB" id="A0A5J6MDN2"/>
<keyword evidence="8 13" id="KW-0472">Membrane</keyword>
<evidence type="ECO:0000256" key="15">
    <source>
        <dbReference type="SAM" id="Coils"/>
    </source>
</evidence>
<dbReference type="GO" id="GO:0012505">
    <property type="term" value="C:endomembrane system"/>
    <property type="evidence" value="ECO:0007669"/>
    <property type="project" value="UniProtKB-SubCell"/>
</dbReference>
<evidence type="ECO:0000256" key="5">
    <source>
        <dbReference type="ARBA" id="ARBA00022781"/>
    </source>
</evidence>
<evidence type="ECO:0000256" key="13">
    <source>
        <dbReference type="HAMAP-Rule" id="MF_01398"/>
    </source>
</evidence>
<evidence type="ECO:0000256" key="6">
    <source>
        <dbReference type="ARBA" id="ARBA00022989"/>
    </source>
</evidence>
<sequence length="163" mass="17715">MPQLEFSTYTPQLIWLAITFVILYFLMAKLALPRIATALGNRANKLESDLTRAERVKADAESVLAAYEKAMMDARLKAQALTGQAAADVAAEFTKREAAFAAELNARTAEAERRIVAAKDAALAETRTVAAELTQAILRKVAGVELSPSAAKEWVEAAARERH</sequence>
<evidence type="ECO:0000256" key="10">
    <source>
        <dbReference type="ARBA" id="ARBA00025198"/>
    </source>
</evidence>
<dbReference type="GO" id="GO:0045259">
    <property type="term" value="C:proton-transporting ATP synthase complex"/>
    <property type="evidence" value="ECO:0007669"/>
    <property type="project" value="UniProtKB-KW"/>
</dbReference>
<accession>A0A5J6MDN2</accession>
<evidence type="ECO:0000313" key="17">
    <source>
        <dbReference type="Proteomes" id="UP000326202"/>
    </source>
</evidence>
<keyword evidence="2 13" id="KW-0813">Transport</keyword>
<evidence type="ECO:0000256" key="11">
    <source>
        <dbReference type="ARBA" id="ARBA00025614"/>
    </source>
</evidence>
<organism evidence="16 17">
    <name type="scientific">Hypericibacter terrae</name>
    <dbReference type="NCBI Taxonomy" id="2602015"/>
    <lineage>
        <taxon>Bacteria</taxon>
        <taxon>Pseudomonadati</taxon>
        <taxon>Pseudomonadota</taxon>
        <taxon>Alphaproteobacteria</taxon>
        <taxon>Rhodospirillales</taxon>
        <taxon>Dongiaceae</taxon>
        <taxon>Hypericibacter</taxon>
    </lineage>
</organism>
<dbReference type="InterPro" id="IPR050059">
    <property type="entry name" value="ATP_synthase_B_chain"/>
</dbReference>
<dbReference type="HAMAP" id="MF_01398">
    <property type="entry name" value="ATP_synth_b_bprime"/>
    <property type="match status" value="1"/>
</dbReference>